<comment type="caution">
    <text evidence="15">The sequence shown here is derived from an EMBL/GenBank/DDBJ whole genome shotgun (WGS) entry which is preliminary data.</text>
</comment>
<evidence type="ECO:0000313" key="15">
    <source>
        <dbReference type="EMBL" id="KAJ7089318.1"/>
    </source>
</evidence>
<keyword evidence="11" id="KW-0961">Cell wall biogenesis/degradation</keyword>
<evidence type="ECO:0000256" key="7">
    <source>
        <dbReference type="ARBA" id="ARBA00022801"/>
    </source>
</evidence>
<dbReference type="GO" id="GO:0016810">
    <property type="term" value="F:hydrolase activity, acting on carbon-nitrogen (but not peptide) bonds"/>
    <property type="evidence" value="ECO:0007669"/>
    <property type="project" value="InterPro"/>
</dbReference>
<keyword evidence="16" id="KW-1185">Reference proteome</keyword>
<evidence type="ECO:0000256" key="8">
    <source>
        <dbReference type="ARBA" id="ARBA00023136"/>
    </source>
</evidence>
<dbReference type="GO" id="GO:0005886">
    <property type="term" value="C:plasma membrane"/>
    <property type="evidence" value="ECO:0007669"/>
    <property type="project" value="UniProtKB-SubCell"/>
</dbReference>
<evidence type="ECO:0000256" key="10">
    <source>
        <dbReference type="ARBA" id="ARBA00023288"/>
    </source>
</evidence>
<proteinExistence type="predicted"/>
<dbReference type="SUPFAM" id="SSF50370">
    <property type="entry name" value="Ricin B-like lectins"/>
    <property type="match status" value="2"/>
</dbReference>
<dbReference type="GO" id="GO:0005975">
    <property type="term" value="P:carbohydrate metabolic process"/>
    <property type="evidence" value="ECO:0007669"/>
    <property type="project" value="InterPro"/>
</dbReference>
<dbReference type="Pfam" id="PF00652">
    <property type="entry name" value="Ricin_B_lectin"/>
    <property type="match status" value="2"/>
</dbReference>
<comment type="cofactor">
    <cofactor evidence="1">
        <name>Co(2+)</name>
        <dbReference type="ChEBI" id="CHEBI:48828"/>
    </cofactor>
</comment>
<evidence type="ECO:0000256" key="3">
    <source>
        <dbReference type="ARBA" id="ARBA00022475"/>
    </source>
</evidence>
<dbReference type="InterPro" id="IPR002509">
    <property type="entry name" value="NODB_dom"/>
</dbReference>
<dbReference type="AlphaFoldDB" id="A0AAD6U907"/>
<dbReference type="PROSITE" id="PS50231">
    <property type="entry name" value="RICIN_B_LECTIN"/>
    <property type="match status" value="2"/>
</dbReference>
<dbReference type="PANTHER" id="PTHR46471">
    <property type="entry name" value="CHITIN DEACETYLASE"/>
    <property type="match status" value="1"/>
</dbReference>
<feature type="chain" id="PRO_5042255711" description="NodB homology domain-containing protein" evidence="13">
    <location>
        <begin position="18"/>
        <end position="554"/>
    </location>
</feature>
<reference evidence="15" key="1">
    <citation type="submission" date="2023-03" db="EMBL/GenBank/DDBJ databases">
        <title>Massive genome expansion in bonnet fungi (Mycena s.s.) driven by repeated elements and novel gene families across ecological guilds.</title>
        <authorList>
            <consortium name="Lawrence Berkeley National Laboratory"/>
            <person name="Harder C.B."/>
            <person name="Miyauchi S."/>
            <person name="Viragh M."/>
            <person name="Kuo A."/>
            <person name="Thoen E."/>
            <person name="Andreopoulos B."/>
            <person name="Lu D."/>
            <person name="Skrede I."/>
            <person name="Drula E."/>
            <person name="Henrissat B."/>
            <person name="Morin E."/>
            <person name="Kohler A."/>
            <person name="Barry K."/>
            <person name="LaButti K."/>
            <person name="Morin E."/>
            <person name="Salamov A."/>
            <person name="Lipzen A."/>
            <person name="Mereny Z."/>
            <person name="Hegedus B."/>
            <person name="Baldrian P."/>
            <person name="Stursova M."/>
            <person name="Weitz H."/>
            <person name="Taylor A."/>
            <person name="Grigoriev I.V."/>
            <person name="Nagy L.G."/>
            <person name="Martin F."/>
            <person name="Kauserud H."/>
        </authorList>
    </citation>
    <scope>NUCLEOTIDE SEQUENCE</scope>
    <source>
        <strain evidence="15">CBHHK173m</strain>
    </source>
</reference>
<evidence type="ECO:0000256" key="1">
    <source>
        <dbReference type="ARBA" id="ARBA00001941"/>
    </source>
</evidence>
<dbReference type="SMART" id="SM00458">
    <property type="entry name" value="RICIN"/>
    <property type="match status" value="2"/>
</dbReference>
<keyword evidence="8" id="KW-0472">Membrane</keyword>
<dbReference type="Proteomes" id="UP001222325">
    <property type="component" value="Unassembled WGS sequence"/>
</dbReference>
<evidence type="ECO:0000256" key="2">
    <source>
        <dbReference type="ARBA" id="ARBA00004609"/>
    </source>
</evidence>
<feature type="region of interest" description="Disordered" evidence="12">
    <location>
        <begin position="404"/>
        <end position="435"/>
    </location>
</feature>
<sequence length="554" mass="59023">MTLRLVFSALLLTSVRAHLSRLEYRATPQAYRNCINPNDVALTFDDGPYNYLRSISDQFTAAGAKATFFMNGNNFDCIYKPQHVADLKYAYAAGHMMASHSWSHPHLPELSTMQVQDNLFRLEEAFSRILGIKPAFMRPPYGEYNSNVQSISAARGQNLALWDWDTGDASGNTTDQSKALYDHVGYATPRLSNAIILHHEVKEHTATILVPYAISLFQSRGYNLVTVAECLGVEPYEAIGLPQEESAHQLPALDVAAPSNAKTGTPVFSTTTAPPGPTATPTPNQYIHPTANSAKCLTAASNSDGAAVQISDCVSAGSASQSWTILGSALQIFGNKCLDVNGGSTASGTKMQIWTCGTGNANQQWSLSGSAIQWSGRSSCLDLSGGRLTNGNVMQIWTCNGGTNQKWTRTTGPGTTTPPPPPPTTGNKIKPDSSSATCLTAPSNTNGAKVVVQPCNGSAGQSWTKNGQTMIVYGSMCLDVIDGSTANGAKMQIWSCTPGSGNANQRFTVTAGRNIQWVNKGKCLDLSDGSLASGNQVQMWGCSSGNANQVWNIV</sequence>
<dbReference type="EMBL" id="JARJCN010000024">
    <property type="protein sequence ID" value="KAJ7089318.1"/>
    <property type="molecule type" value="Genomic_DNA"/>
</dbReference>
<keyword evidence="7" id="KW-0378">Hydrolase</keyword>
<evidence type="ECO:0000256" key="11">
    <source>
        <dbReference type="ARBA" id="ARBA00023316"/>
    </source>
</evidence>
<gene>
    <name evidence="15" type="ORF">B0H15DRAFT_949292</name>
</gene>
<keyword evidence="3" id="KW-1003">Cell membrane</keyword>
<dbReference type="CDD" id="cd00161">
    <property type="entry name" value="beta-trefoil_Ricin-like"/>
    <property type="match status" value="1"/>
</dbReference>
<evidence type="ECO:0000256" key="4">
    <source>
        <dbReference type="ARBA" id="ARBA00022622"/>
    </source>
</evidence>
<dbReference type="SUPFAM" id="SSF88713">
    <property type="entry name" value="Glycoside hydrolase/deacetylase"/>
    <property type="match status" value="1"/>
</dbReference>
<dbReference type="GO" id="GO:0046872">
    <property type="term" value="F:metal ion binding"/>
    <property type="evidence" value="ECO:0007669"/>
    <property type="project" value="UniProtKB-KW"/>
</dbReference>
<dbReference type="Pfam" id="PF01522">
    <property type="entry name" value="Polysacc_deac_1"/>
    <property type="match status" value="1"/>
</dbReference>
<evidence type="ECO:0000259" key="14">
    <source>
        <dbReference type="PROSITE" id="PS51677"/>
    </source>
</evidence>
<keyword evidence="6 13" id="KW-0732">Signal</keyword>
<dbReference type="PANTHER" id="PTHR46471:SF2">
    <property type="entry name" value="CHITIN DEACETYLASE-RELATED"/>
    <property type="match status" value="1"/>
</dbReference>
<dbReference type="InterPro" id="IPR035992">
    <property type="entry name" value="Ricin_B-like_lectins"/>
</dbReference>
<evidence type="ECO:0000256" key="6">
    <source>
        <dbReference type="ARBA" id="ARBA00022729"/>
    </source>
</evidence>
<protein>
    <recommendedName>
        <fullName evidence="14">NodB homology domain-containing protein</fullName>
    </recommendedName>
</protein>
<evidence type="ECO:0000313" key="16">
    <source>
        <dbReference type="Proteomes" id="UP001222325"/>
    </source>
</evidence>
<keyword evidence="5" id="KW-0479">Metal-binding</keyword>
<dbReference type="GO" id="GO:0071555">
    <property type="term" value="P:cell wall organization"/>
    <property type="evidence" value="ECO:0007669"/>
    <property type="project" value="UniProtKB-KW"/>
</dbReference>
<keyword evidence="10" id="KW-0449">Lipoprotein</keyword>
<keyword evidence="4" id="KW-0336">GPI-anchor</keyword>
<feature type="domain" description="NodB homology" evidence="14">
    <location>
        <begin position="38"/>
        <end position="225"/>
    </location>
</feature>
<dbReference type="GO" id="GO:0098552">
    <property type="term" value="C:side of membrane"/>
    <property type="evidence" value="ECO:0007669"/>
    <property type="project" value="UniProtKB-KW"/>
</dbReference>
<organism evidence="15 16">
    <name type="scientific">Mycena belliarum</name>
    <dbReference type="NCBI Taxonomy" id="1033014"/>
    <lineage>
        <taxon>Eukaryota</taxon>
        <taxon>Fungi</taxon>
        <taxon>Dikarya</taxon>
        <taxon>Basidiomycota</taxon>
        <taxon>Agaricomycotina</taxon>
        <taxon>Agaricomycetes</taxon>
        <taxon>Agaricomycetidae</taxon>
        <taxon>Agaricales</taxon>
        <taxon>Marasmiineae</taxon>
        <taxon>Mycenaceae</taxon>
        <taxon>Mycena</taxon>
    </lineage>
</organism>
<comment type="subcellular location">
    <subcellularLocation>
        <location evidence="2">Cell membrane</location>
        <topology evidence="2">Lipid-anchor</topology>
        <topology evidence="2">GPI-anchor</topology>
    </subcellularLocation>
</comment>
<dbReference type="InterPro" id="IPR000772">
    <property type="entry name" value="Ricin_B_lectin"/>
</dbReference>
<evidence type="ECO:0000256" key="9">
    <source>
        <dbReference type="ARBA" id="ARBA00023277"/>
    </source>
</evidence>
<keyword evidence="9" id="KW-0119">Carbohydrate metabolism</keyword>
<dbReference type="InterPro" id="IPR011330">
    <property type="entry name" value="Glyco_hydro/deAcase_b/a-brl"/>
</dbReference>
<dbReference type="CDD" id="cd10951">
    <property type="entry name" value="CE4_ClCDA_like"/>
    <property type="match status" value="1"/>
</dbReference>
<feature type="signal peptide" evidence="13">
    <location>
        <begin position="1"/>
        <end position="17"/>
    </location>
</feature>
<evidence type="ECO:0000256" key="5">
    <source>
        <dbReference type="ARBA" id="ARBA00022723"/>
    </source>
</evidence>
<evidence type="ECO:0000256" key="12">
    <source>
        <dbReference type="SAM" id="MobiDB-lite"/>
    </source>
</evidence>
<dbReference type="PROSITE" id="PS51677">
    <property type="entry name" value="NODB"/>
    <property type="match status" value="1"/>
</dbReference>
<dbReference type="Gene3D" id="2.80.10.50">
    <property type="match status" value="5"/>
</dbReference>
<keyword evidence="4" id="KW-0325">Glycoprotein</keyword>
<accession>A0AAD6U907</accession>
<evidence type="ECO:0000256" key="13">
    <source>
        <dbReference type="SAM" id="SignalP"/>
    </source>
</evidence>
<dbReference type="Gene3D" id="3.20.20.370">
    <property type="entry name" value="Glycoside hydrolase/deacetylase"/>
    <property type="match status" value="1"/>
</dbReference>
<name>A0AAD6U907_9AGAR</name>